<dbReference type="PANTHER" id="PTHR43229:SF3">
    <property type="entry name" value="ABC-TYPE MULTIDRUG TRANSPORT SYSTEM, PERMEASE COMPONENT"/>
    <property type="match status" value="1"/>
</dbReference>
<feature type="transmembrane region" description="Helical" evidence="6">
    <location>
        <begin position="24"/>
        <end position="44"/>
    </location>
</feature>
<gene>
    <name evidence="8" type="ORF">Athai_50450</name>
</gene>
<evidence type="ECO:0000259" key="7">
    <source>
        <dbReference type="PROSITE" id="PS51012"/>
    </source>
</evidence>
<keyword evidence="6" id="KW-1003">Cell membrane</keyword>
<feature type="transmembrane region" description="Helical" evidence="6">
    <location>
        <begin position="176"/>
        <end position="198"/>
    </location>
</feature>
<evidence type="ECO:0000256" key="4">
    <source>
        <dbReference type="ARBA" id="ARBA00023136"/>
    </source>
</evidence>
<evidence type="ECO:0000256" key="1">
    <source>
        <dbReference type="ARBA" id="ARBA00004141"/>
    </source>
</evidence>
<dbReference type="AlphaFoldDB" id="A0A7R7DTH1"/>
<dbReference type="InterPro" id="IPR051784">
    <property type="entry name" value="Nod_factor_ABC_transporter"/>
</dbReference>
<evidence type="ECO:0000313" key="9">
    <source>
        <dbReference type="Proteomes" id="UP000611640"/>
    </source>
</evidence>
<reference evidence="8 9" key="1">
    <citation type="submission" date="2020-08" db="EMBL/GenBank/DDBJ databases">
        <title>Whole genome shotgun sequence of Actinocatenispora thailandica NBRC 105041.</title>
        <authorList>
            <person name="Komaki H."/>
            <person name="Tamura T."/>
        </authorList>
    </citation>
    <scope>NUCLEOTIDE SEQUENCE [LARGE SCALE GENOMIC DNA]</scope>
    <source>
        <strain evidence="8 9">NBRC 105041</strain>
    </source>
</reference>
<dbReference type="GO" id="GO:0043190">
    <property type="term" value="C:ATP-binding cassette (ABC) transporter complex"/>
    <property type="evidence" value="ECO:0007669"/>
    <property type="project" value="InterPro"/>
</dbReference>
<name>A0A7R7DTH1_9ACTN</name>
<keyword evidence="6" id="KW-0813">Transport</keyword>
<keyword evidence="9" id="KW-1185">Reference proteome</keyword>
<comment type="similarity">
    <text evidence="6">Belongs to the ABC-2 integral membrane protein family.</text>
</comment>
<dbReference type="PIRSF" id="PIRSF006648">
    <property type="entry name" value="DrrB"/>
    <property type="match status" value="1"/>
</dbReference>
<proteinExistence type="inferred from homology"/>
<evidence type="ECO:0000256" key="5">
    <source>
        <dbReference type="ARBA" id="ARBA00023251"/>
    </source>
</evidence>
<feature type="domain" description="ABC transmembrane type-2" evidence="7">
    <location>
        <begin position="24"/>
        <end position="252"/>
    </location>
</feature>
<feature type="transmembrane region" description="Helical" evidence="6">
    <location>
        <begin position="113"/>
        <end position="132"/>
    </location>
</feature>
<dbReference type="PANTHER" id="PTHR43229">
    <property type="entry name" value="NODULATION PROTEIN J"/>
    <property type="match status" value="1"/>
</dbReference>
<feature type="transmembrane region" description="Helical" evidence="6">
    <location>
        <begin position="59"/>
        <end position="84"/>
    </location>
</feature>
<feature type="transmembrane region" description="Helical" evidence="6">
    <location>
        <begin position="138"/>
        <end position="164"/>
    </location>
</feature>
<evidence type="ECO:0000256" key="3">
    <source>
        <dbReference type="ARBA" id="ARBA00022989"/>
    </source>
</evidence>
<dbReference type="Proteomes" id="UP000611640">
    <property type="component" value="Chromosome"/>
</dbReference>
<organism evidence="8 9">
    <name type="scientific">Actinocatenispora thailandica</name>
    <dbReference type="NCBI Taxonomy" id="227318"/>
    <lineage>
        <taxon>Bacteria</taxon>
        <taxon>Bacillati</taxon>
        <taxon>Actinomycetota</taxon>
        <taxon>Actinomycetes</taxon>
        <taxon>Micromonosporales</taxon>
        <taxon>Micromonosporaceae</taxon>
        <taxon>Actinocatenispora</taxon>
    </lineage>
</organism>
<feature type="transmembrane region" description="Helical" evidence="6">
    <location>
        <begin position="226"/>
        <end position="246"/>
    </location>
</feature>
<evidence type="ECO:0000313" key="8">
    <source>
        <dbReference type="EMBL" id="BCJ37542.1"/>
    </source>
</evidence>
<dbReference type="EMBL" id="AP023355">
    <property type="protein sequence ID" value="BCJ37542.1"/>
    <property type="molecule type" value="Genomic_DNA"/>
</dbReference>
<keyword evidence="3 6" id="KW-1133">Transmembrane helix</keyword>
<dbReference type="PROSITE" id="PS51012">
    <property type="entry name" value="ABC_TM2"/>
    <property type="match status" value="1"/>
</dbReference>
<dbReference type="GO" id="GO:0140359">
    <property type="term" value="F:ABC-type transporter activity"/>
    <property type="evidence" value="ECO:0007669"/>
    <property type="project" value="InterPro"/>
</dbReference>
<dbReference type="KEGG" id="atl:Athai_50450"/>
<sequence>MPSLVRDTWLVFQRSMLLTLRNPTWVAVGLAQPLYYLLLFAPLLKNVRAPGMAGGDAAFAFFIPGLLTQLALFGTLFVGFGLIGELRDGVIERMRVTPVSRFALLLGRALRDVVTLVVQAIVLVVISIPFGLSVHFGPLILVLCLMVLLALLGASVSYAVALILKSEDALAPLANGVAMPILLLSGVFLPMAAAPGWLQGISHANPLRYAVDASRDLFAGHITTNAVYEAAIILLALTVASVIWAARRFARSVS</sequence>
<comment type="subcellular location">
    <subcellularLocation>
        <location evidence="6">Cell membrane</location>
        <topology evidence="6">Multi-pass membrane protein</topology>
    </subcellularLocation>
    <subcellularLocation>
        <location evidence="1">Membrane</location>
        <topology evidence="1">Multi-pass membrane protein</topology>
    </subcellularLocation>
</comment>
<dbReference type="RefSeq" id="WP_203963737.1">
    <property type="nucleotide sequence ID" value="NZ_AP023355.1"/>
</dbReference>
<keyword evidence="4 6" id="KW-0472">Membrane</keyword>
<keyword evidence="5" id="KW-0046">Antibiotic resistance</keyword>
<dbReference type="PRINTS" id="PR00164">
    <property type="entry name" value="ABC2TRNSPORT"/>
</dbReference>
<accession>A0A7R7DTH1</accession>
<dbReference type="InterPro" id="IPR013525">
    <property type="entry name" value="ABC2_TM"/>
</dbReference>
<evidence type="ECO:0000256" key="6">
    <source>
        <dbReference type="RuleBase" id="RU361157"/>
    </source>
</evidence>
<dbReference type="GO" id="GO:0046677">
    <property type="term" value="P:response to antibiotic"/>
    <property type="evidence" value="ECO:0007669"/>
    <property type="project" value="UniProtKB-KW"/>
</dbReference>
<dbReference type="InterPro" id="IPR047817">
    <property type="entry name" value="ABC2_TM_bact-type"/>
</dbReference>
<keyword evidence="2 6" id="KW-0812">Transmembrane</keyword>
<evidence type="ECO:0000256" key="2">
    <source>
        <dbReference type="ARBA" id="ARBA00022692"/>
    </source>
</evidence>
<protein>
    <recommendedName>
        <fullName evidence="6">Transport permease protein</fullName>
    </recommendedName>
</protein>
<dbReference type="Pfam" id="PF01061">
    <property type="entry name" value="ABC2_membrane"/>
    <property type="match status" value="1"/>
</dbReference>
<dbReference type="InterPro" id="IPR000412">
    <property type="entry name" value="ABC_2_transport"/>
</dbReference>